<dbReference type="Proteomes" id="UP001231649">
    <property type="component" value="Chromosome 9"/>
</dbReference>
<evidence type="ECO:0000313" key="2">
    <source>
        <dbReference type="Proteomes" id="UP001231649"/>
    </source>
</evidence>
<organism evidence="1 2">
    <name type="scientific">Mythimna loreyi</name>
    <dbReference type="NCBI Taxonomy" id="667449"/>
    <lineage>
        <taxon>Eukaryota</taxon>
        <taxon>Metazoa</taxon>
        <taxon>Ecdysozoa</taxon>
        <taxon>Arthropoda</taxon>
        <taxon>Hexapoda</taxon>
        <taxon>Insecta</taxon>
        <taxon>Pterygota</taxon>
        <taxon>Neoptera</taxon>
        <taxon>Endopterygota</taxon>
        <taxon>Lepidoptera</taxon>
        <taxon>Glossata</taxon>
        <taxon>Ditrysia</taxon>
        <taxon>Noctuoidea</taxon>
        <taxon>Noctuidae</taxon>
        <taxon>Noctuinae</taxon>
        <taxon>Hadenini</taxon>
        <taxon>Mythimna</taxon>
    </lineage>
</organism>
<keyword evidence="2" id="KW-1185">Reference proteome</keyword>
<evidence type="ECO:0000313" key="1">
    <source>
        <dbReference type="EMBL" id="KAJ8728150.1"/>
    </source>
</evidence>
<sequence>MSGQDNKSFDISEYPSSQGSKLPEKTLNGVNGLNEKTDDPESSAPKRAVWDNQIEFLMSCIATSVGLGNVWRFPFVAYENGGGAFLIPYIIVLLLIGKPMYYLECALGQFSSRNSVSVWSLSPAMKGAGYATALGCGYILSYYVSIVALCLYYLAMSFQSTLPWGICQDEWLNCVPSDPNQPQTNPIGTPASSAELYFTKTVLQQKDGIEGGLGLPIWYLVLCLFASWLVIFFIVAQGVKSSGKAAYFLALFPYVVMIILLITTVILPGAGDGILFFLTPQWDKLIELDVWYAAVTQVFFSLSVCTGAIIMFSSYNGFRQNVYRDAMIVTTLDTFTSLLSGITIFGILGNLAYEMNQDVSRVIGSGGTGLAFISYPDAISKTFQPQLFSVLFFLMMTVLGIGSAVALLSTINTVMMDSFPRVRTVFMSAFCCTAGFGIGLIYVTPGGQYVLELVDYFGGTFLILFCAIAEIIGVVWIYGLEKLCIDIEYMLGIKTGFYWRFCWGLIMPAMMVTVFIYALITSEELTFGDDYYYPTAGYVCGYMMLVIGILFVPISIGLTLYKYRSGDFGQTIRRAFAPKASWGPRGAAEKAGWEQFTAEAKEARERLYTTLPRHIWYILTGGYRRRI</sequence>
<reference evidence="1" key="1">
    <citation type="submission" date="2023-03" db="EMBL/GenBank/DDBJ databases">
        <title>Chromosome-level genomes of two armyworms, Mythimna separata and Mythimna loreyi, provide insights into the biosynthesis and reception of sex pheromones.</title>
        <authorList>
            <person name="Zhao H."/>
        </authorList>
    </citation>
    <scope>NUCLEOTIDE SEQUENCE</scope>
    <source>
        <strain evidence="1">BeijingLab</strain>
    </source>
</reference>
<comment type="caution">
    <text evidence="1">The sequence shown here is derived from an EMBL/GenBank/DDBJ whole genome shotgun (WGS) entry which is preliminary data.</text>
</comment>
<protein>
    <submittedName>
        <fullName evidence="1">Uncharacterized protein</fullName>
    </submittedName>
</protein>
<proteinExistence type="predicted"/>
<accession>A0ACC2QZD9</accession>
<dbReference type="EMBL" id="CM056785">
    <property type="protein sequence ID" value="KAJ8728150.1"/>
    <property type="molecule type" value="Genomic_DNA"/>
</dbReference>
<name>A0ACC2QZD9_9NEOP</name>
<gene>
    <name evidence="1" type="ORF">PYW08_016535</name>
</gene>